<dbReference type="AlphaFoldDB" id="A0A8J6B1M6"/>
<dbReference type="Gene3D" id="1.10.10.60">
    <property type="entry name" value="Homeodomain-like"/>
    <property type="match status" value="1"/>
</dbReference>
<dbReference type="InterPro" id="IPR009057">
    <property type="entry name" value="Homeodomain-like_sf"/>
</dbReference>
<comment type="caution">
    <text evidence="1">The sequence shown here is derived from an EMBL/GenBank/DDBJ whole genome shotgun (WGS) entry which is preliminary data.</text>
</comment>
<keyword evidence="2" id="KW-1185">Reference proteome</keyword>
<protein>
    <submittedName>
        <fullName evidence="1">Uncharacterized protein</fullName>
    </submittedName>
</protein>
<dbReference type="Proteomes" id="UP000717585">
    <property type="component" value="Unassembled WGS sequence"/>
</dbReference>
<sequence>MAFAGDYSTVEEYIQDPISFERCIASRFALLCSISRHGTGDWVAVASNVDAMDNRQCRERYEIHEKPSLSFAPPSREELLDLAELYFTLKQGDGNRHQKNIYCELRERTFTKYRRSNMWLKQLFMRMEKSSELDGLHRELVAVARISA</sequence>
<reference evidence="1" key="1">
    <citation type="submission" date="2021-05" db="EMBL/GenBank/DDBJ databases">
        <title>A free-living protist that lacks canonical eukaryotic 1 DNA replication and segregation systems.</title>
        <authorList>
            <person name="Salas-Leiva D.E."/>
            <person name="Tromer E.C."/>
            <person name="Curtis B.A."/>
            <person name="Jerlstrom-Hultqvist J."/>
            <person name="Kolisko M."/>
            <person name="Yi Z."/>
            <person name="Salas-Leiva J.S."/>
            <person name="Gallot-Lavallee L."/>
            <person name="Kops G.J.P.L."/>
            <person name="Archibald J.M."/>
            <person name="Simpson A.G.B."/>
            <person name="Roger A.J."/>
        </authorList>
    </citation>
    <scope>NUCLEOTIDE SEQUENCE</scope>
    <source>
        <strain evidence="1">BICM</strain>
    </source>
</reference>
<dbReference type="EMBL" id="JAHDYR010000005">
    <property type="protein sequence ID" value="KAG9396525.1"/>
    <property type="molecule type" value="Genomic_DNA"/>
</dbReference>
<evidence type="ECO:0000313" key="1">
    <source>
        <dbReference type="EMBL" id="KAG9396525.1"/>
    </source>
</evidence>
<proteinExistence type="predicted"/>
<accession>A0A8J6B1M6</accession>
<dbReference type="SUPFAM" id="SSF46689">
    <property type="entry name" value="Homeodomain-like"/>
    <property type="match status" value="1"/>
</dbReference>
<name>A0A8J6B1M6_9EUKA</name>
<evidence type="ECO:0000313" key="2">
    <source>
        <dbReference type="Proteomes" id="UP000717585"/>
    </source>
</evidence>
<gene>
    <name evidence="1" type="ORF">J8273_1523</name>
</gene>
<organism evidence="1 2">
    <name type="scientific">Carpediemonas membranifera</name>
    <dbReference type="NCBI Taxonomy" id="201153"/>
    <lineage>
        <taxon>Eukaryota</taxon>
        <taxon>Metamonada</taxon>
        <taxon>Carpediemonas-like organisms</taxon>
        <taxon>Carpediemonas</taxon>
    </lineage>
</organism>